<sequence length="112" mass="12318">MEPQSWGLFGSSTATPRHLANRKSFSMASPSSSHIEERKRPSQLCGRQPGPSQYHHSSWCPSPWATQEKESSASAQESGTEPSSMSLFLQGFLNISPLPCDHFRLGDPSGWV</sequence>
<gene>
    <name evidence="2" type="ORF">PLEPLA_LOCUS38803</name>
</gene>
<protein>
    <submittedName>
        <fullName evidence="2">Uncharacterized protein</fullName>
    </submittedName>
</protein>
<evidence type="ECO:0000313" key="2">
    <source>
        <dbReference type="EMBL" id="CAB1451110.1"/>
    </source>
</evidence>
<evidence type="ECO:0000313" key="3">
    <source>
        <dbReference type="Proteomes" id="UP001153269"/>
    </source>
</evidence>
<feature type="region of interest" description="Disordered" evidence="1">
    <location>
        <begin position="1"/>
        <end position="83"/>
    </location>
</feature>
<feature type="compositionally biased region" description="Polar residues" evidence="1">
    <location>
        <begin position="23"/>
        <end position="33"/>
    </location>
</feature>
<accession>A0A9N7Z4L8</accession>
<feature type="compositionally biased region" description="Polar residues" evidence="1">
    <location>
        <begin position="50"/>
        <end position="60"/>
    </location>
</feature>
<evidence type="ECO:0000256" key="1">
    <source>
        <dbReference type="SAM" id="MobiDB-lite"/>
    </source>
</evidence>
<proteinExistence type="predicted"/>
<reference evidence="2" key="1">
    <citation type="submission" date="2020-03" db="EMBL/GenBank/DDBJ databases">
        <authorList>
            <person name="Weist P."/>
        </authorList>
    </citation>
    <scope>NUCLEOTIDE SEQUENCE</scope>
</reference>
<comment type="caution">
    <text evidence="2">The sequence shown here is derived from an EMBL/GenBank/DDBJ whole genome shotgun (WGS) entry which is preliminary data.</text>
</comment>
<organism evidence="2 3">
    <name type="scientific">Pleuronectes platessa</name>
    <name type="common">European plaice</name>
    <dbReference type="NCBI Taxonomy" id="8262"/>
    <lineage>
        <taxon>Eukaryota</taxon>
        <taxon>Metazoa</taxon>
        <taxon>Chordata</taxon>
        <taxon>Craniata</taxon>
        <taxon>Vertebrata</taxon>
        <taxon>Euteleostomi</taxon>
        <taxon>Actinopterygii</taxon>
        <taxon>Neopterygii</taxon>
        <taxon>Teleostei</taxon>
        <taxon>Neoteleostei</taxon>
        <taxon>Acanthomorphata</taxon>
        <taxon>Carangaria</taxon>
        <taxon>Pleuronectiformes</taxon>
        <taxon>Pleuronectoidei</taxon>
        <taxon>Pleuronectidae</taxon>
        <taxon>Pleuronectes</taxon>
    </lineage>
</organism>
<keyword evidence="3" id="KW-1185">Reference proteome</keyword>
<name>A0A9N7Z4L8_PLEPL</name>
<dbReference type="Proteomes" id="UP001153269">
    <property type="component" value="Unassembled WGS sequence"/>
</dbReference>
<dbReference type="AlphaFoldDB" id="A0A9N7Z4L8"/>
<dbReference type="EMBL" id="CADEAL010004077">
    <property type="protein sequence ID" value="CAB1451110.1"/>
    <property type="molecule type" value="Genomic_DNA"/>
</dbReference>